<dbReference type="PROSITE" id="PS01167">
    <property type="entry name" value="RIBOSOMAL_L17"/>
    <property type="match status" value="1"/>
</dbReference>
<keyword evidence="7" id="KW-1185">Reference proteome</keyword>
<dbReference type="eggNOG" id="COG0203">
    <property type="taxonomic scope" value="Bacteria"/>
</dbReference>
<dbReference type="GO" id="GO:0003735">
    <property type="term" value="F:structural constituent of ribosome"/>
    <property type="evidence" value="ECO:0007669"/>
    <property type="project" value="InterPro"/>
</dbReference>
<evidence type="ECO:0000256" key="1">
    <source>
        <dbReference type="ARBA" id="ARBA00008777"/>
    </source>
</evidence>
<sequence>MRHNHGYRKLGRTSSHRKALLKNLAIALIDNEKIETGVFKAKELQTYIEKLVTTARVGDFNAHRLVYAYLQNKSATKKLCTEVAPRYKDTKGGYTRINRTRTRRGDASQMATIEFVKN</sequence>
<dbReference type="InterPro" id="IPR047859">
    <property type="entry name" value="Ribosomal_bL17_CS"/>
</dbReference>
<dbReference type="InterPro" id="IPR000456">
    <property type="entry name" value="Ribosomal_bL17"/>
</dbReference>
<name>V8C8M6_9HELI</name>
<comment type="subunit">
    <text evidence="4">Part of the 50S ribosomal subunit. Contacts protein L32.</text>
</comment>
<dbReference type="Gene3D" id="3.90.1030.10">
    <property type="entry name" value="Ribosomal protein L17"/>
    <property type="match status" value="1"/>
</dbReference>
<dbReference type="AlphaFoldDB" id="V8C8M6"/>
<gene>
    <name evidence="4" type="primary">rplQ</name>
    <name evidence="6" type="ORF">HMPREF2086_01167</name>
</gene>
<dbReference type="GO" id="GO:0022625">
    <property type="term" value="C:cytosolic large ribosomal subunit"/>
    <property type="evidence" value="ECO:0007669"/>
    <property type="project" value="TreeGrafter"/>
</dbReference>
<dbReference type="RefSeq" id="WP_023927890.1">
    <property type="nucleotide sequence ID" value="NZ_KI669454.1"/>
</dbReference>
<evidence type="ECO:0000256" key="3">
    <source>
        <dbReference type="ARBA" id="ARBA00023274"/>
    </source>
</evidence>
<dbReference type="NCBIfam" id="TIGR00059">
    <property type="entry name" value="L17"/>
    <property type="match status" value="1"/>
</dbReference>
<evidence type="ECO:0000313" key="7">
    <source>
        <dbReference type="Proteomes" id="UP000018731"/>
    </source>
</evidence>
<evidence type="ECO:0000256" key="2">
    <source>
        <dbReference type="ARBA" id="ARBA00022980"/>
    </source>
</evidence>
<evidence type="ECO:0000256" key="4">
    <source>
        <dbReference type="HAMAP-Rule" id="MF_01368"/>
    </source>
</evidence>
<evidence type="ECO:0000256" key="5">
    <source>
        <dbReference type="RuleBase" id="RU000660"/>
    </source>
</evidence>
<organism evidence="6 7">
    <name type="scientific">Helicobacter macacae MIT 99-5501</name>
    <dbReference type="NCBI Taxonomy" id="1357400"/>
    <lineage>
        <taxon>Bacteria</taxon>
        <taxon>Pseudomonadati</taxon>
        <taxon>Campylobacterota</taxon>
        <taxon>Epsilonproteobacteria</taxon>
        <taxon>Campylobacterales</taxon>
        <taxon>Helicobacteraceae</taxon>
        <taxon>Helicobacter</taxon>
    </lineage>
</organism>
<dbReference type="InterPro" id="IPR036373">
    <property type="entry name" value="Ribosomal_bL17_sf"/>
</dbReference>
<keyword evidence="2 4" id="KW-0689">Ribosomal protein</keyword>
<dbReference type="PANTHER" id="PTHR14413:SF16">
    <property type="entry name" value="LARGE RIBOSOMAL SUBUNIT PROTEIN BL17M"/>
    <property type="match status" value="1"/>
</dbReference>
<accession>V8C8M6</accession>
<dbReference type="GO" id="GO:0006412">
    <property type="term" value="P:translation"/>
    <property type="evidence" value="ECO:0007669"/>
    <property type="project" value="UniProtKB-UniRule"/>
</dbReference>
<dbReference type="PANTHER" id="PTHR14413">
    <property type="entry name" value="RIBOSOMAL PROTEIN L17"/>
    <property type="match status" value="1"/>
</dbReference>
<dbReference type="PATRIC" id="fig|1357400.3.peg.1580"/>
<dbReference type="Proteomes" id="UP000018731">
    <property type="component" value="Unassembled WGS sequence"/>
</dbReference>
<dbReference type="FunFam" id="3.90.1030.10:FF:000003">
    <property type="entry name" value="50S ribosomal protein L17"/>
    <property type="match status" value="1"/>
</dbReference>
<comment type="similarity">
    <text evidence="1 4 5">Belongs to the bacterial ribosomal protein bL17 family.</text>
</comment>
<dbReference type="OrthoDB" id="9809073at2"/>
<comment type="caution">
    <text evidence="6">The sequence shown here is derived from an EMBL/GenBank/DDBJ whole genome shotgun (WGS) entry which is preliminary data.</text>
</comment>
<dbReference type="SUPFAM" id="SSF64263">
    <property type="entry name" value="Prokaryotic ribosomal protein L17"/>
    <property type="match status" value="1"/>
</dbReference>
<dbReference type="HAMAP" id="MF_01368">
    <property type="entry name" value="Ribosomal_bL17"/>
    <property type="match status" value="1"/>
</dbReference>
<protein>
    <recommendedName>
        <fullName evidence="4">Large ribosomal subunit protein bL17</fullName>
    </recommendedName>
</protein>
<dbReference type="HOGENOM" id="CLU_074407_2_0_7"/>
<proteinExistence type="inferred from homology"/>
<keyword evidence="3 4" id="KW-0687">Ribonucleoprotein</keyword>
<evidence type="ECO:0000313" key="6">
    <source>
        <dbReference type="EMBL" id="ETD23365.1"/>
    </source>
</evidence>
<dbReference type="Pfam" id="PF01196">
    <property type="entry name" value="Ribosomal_L17"/>
    <property type="match status" value="1"/>
</dbReference>
<reference evidence="6 7" key="1">
    <citation type="journal article" date="2014" name="Genome Announc.">
        <title>Draft genome sequences of six enterohepatic helicobacter species isolated from humans and one from rhesus macaques.</title>
        <authorList>
            <person name="Shen Z."/>
            <person name="Sheh A."/>
            <person name="Young S.K."/>
            <person name="Abouelliel A."/>
            <person name="Ward D.V."/>
            <person name="Earl A.M."/>
            <person name="Fox J.G."/>
        </authorList>
    </citation>
    <scope>NUCLEOTIDE SEQUENCE [LARGE SCALE GENOMIC DNA]</scope>
    <source>
        <strain evidence="6 7">MIT 99-5501</strain>
    </source>
</reference>
<dbReference type="STRING" id="1357400.HMPREF2086_01167"/>
<dbReference type="EMBL" id="AZJI01000005">
    <property type="protein sequence ID" value="ETD23365.1"/>
    <property type="molecule type" value="Genomic_DNA"/>
</dbReference>